<proteinExistence type="inferred from homology"/>
<comment type="subunit">
    <text evidence="12">Component of the replication restart primosome.</text>
</comment>
<keyword evidence="6 12" id="KW-0347">Helicase</keyword>
<feature type="binding site" evidence="12">
    <location>
        <position position="488"/>
    </location>
    <ligand>
        <name>Zn(2+)</name>
        <dbReference type="ChEBI" id="CHEBI:29105"/>
        <label>2</label>
    </ligand>
</feature>
<dbReference type="InterPro" id="IPR042115">
    <property type="entry name" value="PriA_3primeBD_sf"/>
</dbReference>
<comment type="catalytic activity">
    <reaction evidence="12">
        <text>Couples ATP hydrolysis with the unwinding of duplex DNA by translocating in the 3'-5' direction.</text>
        <dbReference type="EC" id="5.6.2.4"/>
    </reaction>
</comment>
<evidence type="ECO:0000313" key="15">
    <source>
        <dbReference type="EMBL" id="AWT60575.1"/>
    </source>
</evidence>
<feature type="binding site" evidence="12">
    <location>
        <position position="461"/>
    </location>
    <ligand>
        <name>Zn(2+)</name>
        <dbReference type="ChEBI" id="CHEBI:29105"/>
        <label>1</label>
    </ligand>
</feature>
<keyword evidence="10 12" id="KW-0413">Isomerase</keyword>
<dbReference type="GO" id="GO:0006310">
    <property type="term" value="P:DNA recombination"/>
    <property type="evidence" value="ECO:0007669"/>
    <property type="project" value="InterPro"/>
</dbReference>
<evidence type="ECO:0000259" key="13">
    <source>
        <dbReference type="PROSITE" id="PS51192"/>
    </source>
</evidence>
<organism evidence="15 16">
    <name type="scientific">Candidatus Moanibacter tarae</name>
    <dbReference type="NCBI Taxonomy" id="2200854"/>
    <lineage>
        <taxon>Bacteria</taxon>
        <taxon>Pseudomonadati</taxon>
        <taxon>Verrucomicrobiota</taxon>
        <taxon>Opitutia</taxon>
        <taxon>Puniceicoccales</taxon>
        <taxon>Puniceicoccales incertae sedis</taxon>
        <taxon>Candidatus Moanibacter</taxon>
    </lineage>
</organism>
<dbReference type="GO" id="GO:0005524">
    <property type="term" value="F:ATP binding"/>
    <property type="evidence" value="ECO:0007669"/>
    <property type="project" value="UniProtKB-UniRule"/>
</dbReference>
<evidence type="ECO:0000256" key="11">
    <source>
        <dbReference type="ARBA" id="ARBA00048988"/>
    </source>
</evidence>
<dbReference type="SUPFAM" id="SSF52540">
    <property type="entry name" value="P-loop containing nucleoside triphosphate hydrolases"/>
    <property type="match status" value="1"/>
</dbReference>
<sequence length="750" mass="85213">MCGGKPKLVTVVPISGINRRLSYRVPEWMGSQVQVGSLVRIPIRKKSELGVVEELAKTEDVSEDRLRNLLEVIYECPVLTPDLLELAKWMERYYGSSVEAILEAMIPVAVRRGMRPKLQSYLRVGKNLGNNELENLRHKASRQAALYEFLKEQDREYPRGEVLRLLKVPGSSCRALLDKGFLIESKEDIKRVAYDDDLGLTEEAHVGAVELNDEQRAASEDLIKSLKTDEFRVHLLHGVTGSGKTEVYIRVLQEALKYGGGVVYLVPEVALTPQTLARLRGRLEELSGYRTAVWHSHLSEGERRDAWDSLVSGEARVVVGARSAVFAPLSSLRLIIVDEEHEPAYKQADSSRYHGRDVAVYRAKICNALCVLGSATPALESIYNTQIGKYRLNRLRHRVDDQKLPLVHVVDMKREVINKKRNILFSRLLVEKMQERYEKKEQTILFLNRRGYSRSLLCPACGYVGECDHCSVTLTYHRVDETLRCHVCGLFKSAPKTCSACGSDSIRVQGHGTQRVEELASKVIPGARIVRIDADTMKKKNNFRRILADFRIGKIDVLVGTQMIAKGLDFPNVTLVGLVDADISLQVPDFRSAERCHQLIVQVAGRAGRGDRSGEVVVQTFLPHSEPIQYARRGETDEFAKEELFHREEYRYPPFRHLIQHQFRGRNEDKIAFYAEQWARHARSSFGKGIEVRGPAPCSRLKVKDFYRYQIWYFAKSASNFVPALIELREQFAMDKDVIDVIDVDPVELV</sequence>
<dbReference type="InterPro" id="IPR040498">
    <property type="entry name" value="PriA_CRR"/>
</dbReference>
<feature type="domain" description="Helicase C-terminal" evidence="14">
    <location>
        <begin position="493"/>
        <end position="659"/>
    </location>
</feature>
<dbReference type="GO" id="GO:0008270">
    <property type="term" value="F:zinc ion binding"/>
    <property type="evidence" value="ECO:0007669"/>
    <property type="project" value="UniProtKB-UniRule"/>
</dbReference>
<dbReference type="GO" id="GO:0006269">
    <property type="term" value="P:DNA replication, synthesis of primer"/>
    <property type="evidence" value="ECO:0007669"/>
    <property type="project" value="UniProtKB-KW"/>
</dbReference>
<feature type="binding site" evidence="12">
    <location>
        <position position="467"/>
    </location>
    <ligand>
        <name>Zn(2+)</name>
        <dbReference type="ChEBI" id="CHEBI:29105"/>
        <label>2</label>
    </ligand>
</feature>
<dbReference type="InterPro" id="IPR041222">
    <property type="entry name" value="PriA_3primeBD"/>
</dbReference>
<dbReference type="GO" id="GO:1990077">
    <property type="term" value="C:primosome complex"/>
    <property type="evidence" value="ECO:0007669"/>
    <property type="project" value="UniProtKB-UniRule"/>
</dbReference>
<dbReference type="GO" id="GO:0006302">
    <property type="term" value="P:double-strand break repair"/>
    <property type="evidence" value="ECO:0007669"/>
    <property type="project" value="InterPro"/>
</dbReference>
<dbReference type="SMART" id="SM00490">
    <property type="entry name" value="HELICc"/>
    <property type="match status" value="1"/>
</dbReference>
<dbReference type="Pfam" id="PF17764">
    <property type="entry name" value="PriA_3primeBD"/>
    <property type="match status" value="1"/>
</dbReference>
<evidence type="ECO:0000313" key="16">
    <source>
        <dbReference type="Proteomes" id="UP000247465"/>
    </source>
</evidence>
<comment type="catalytic activity">
    <reaction evidence="11 12">
        <text>ATP + H2O = ADP + phosphate + H(+)</text>
        <dbReference type="Rhea" id="RHEA:13065"/>
        <dbReference type="ChEBI" id="CHEBI:15377"/>
        <dbReference type="ChEBI" id="CHEBI:15378"/>
        <dbReference type="ChEBI" id="CHEBI:30616"/>
        <dbReference type="ChEBI" id="CHEBI:43474"/>
        <dbReference type="ChEBI" id="CHEBI:456216"/>
        <dbReference type="EC" id="5.6.2.4"/>
    </reaction>
</comment>
<keyword evidence="1 12" id="KW-0639">Primosome</keyword>
<dbReference type="PROSITE" id="PS51192">
    <property type="entry name" value="HELICASE_ATP_BIND_1"/>
    <property type="match status" value="1"/>
</dbReference>
<protein>
    <recommendedName>
        <fullName evidence="12">Replication restart protein PriA</fullName>
    </recommendedName>
    <alternativeName>
        <fullName evidence="12">ATP-dependent DNA helicase PriA</fullName>
        <ecNumber evidence="12">5.6.2.4</ecNumber>
    </alternativeName>
    <alternativeName>
        <fullName evidence="12">DNA 3'-5' helicase PriA</fullName>
    </alternativeName>
</protein>
<dbReference type="CDD" id="cd17929">
    <property type="entry name" value="DEXHc_priA"/>
    <property type="match status" value="1"/>
</dbReference>
<dbReference type="HAMAP" id="MF_00983">
    <property type="entry name" value="PriA"/>
    <property type="match status" value="1"/>
</dbReference>
<dbReference type="Pfam" id="PF00270">
    <property type="entry name" value="DEAD"/>
    <property type="match status" value="1"/>
</dbReference>
<keyword evidence="8 12" id="KW-0067">ATP-binding</keyword>
<comment type="similarity">
    <text evidence="12">Belongs to the helicase family. PriA subfamily.</text>
</comment>
<dbReference type="GO" id="GO:0043138">
    <property type="term" value="F:3'-5' DNA helicase activity"/>
    <property type="evidence" value="ECO:0007669"/>
    <property type="project" value="UniProtKB-EC"/>
</dbReference>
<dbReference type="InterPro" id="IPR041236">
    <property type="entry name" value="PriA_C"/>
</dbReference>
<evidence type="ECO:0000256" key="6">
    <source>
        <dbReference type="ARBA" id="ARBA00022806"/>
    </source>
</evidence>
<evidence type="ECO:0000256" key="1">
    <source>
        <dbReference type="ARBA" id="ARBA00022515"/>
    </source>
</evidence>
<feature type="domain" description="Helicase ATP-binding" evidence="13">
    <location>
        <begin position="225"/>
        <end position="395"/>
    </location>
</feature>
<dbReference type="GO" id="GO:0003677">
    <property type="term" value="F:DNA binding"/>
    <property type="evidence" value="ECO:0007669"/>
    <property type="project" value="UniProtKB-UniRule"/>
</dbReference>
<evidence type="ECO:0000256" key="2">
    <source>
        <dbReference type="ARBA" id="ARBA00022705"/>
    </source>
</evidence>
<dbReference type="EC" id="5.6.2.4" evidence="12"/>
<name>A0A2Z4AG49_9BACT</name>
<dbReference type="NCBIfam" id="TIGR00595">
    <property type="entry name" value="priA"/>
    <property type="match status" value="1"/>
</dbReference>
<comment type="cofactor">
    <cofactor evidence="12">
        <name>Zn(2+)</name>
        <dbReference type="ChEBI" id="CHEBI:29105"/>
    </cofactor>
    <text evidence="12">Binds 2 zinc ions per subunit.</text>
</comment>
<dbReference type="PANTHER" id="PTHR30580:SF0">
    <property type="entry name" value="PRIMOSOMAL PROTEIN N"/>
    <property type="match status" value="1"/>
</dbReference>
<accession>A0A2Z4AG49</accession>
<dbReference type="SMART" id="SM00487">
    <property type="entry name" value="DEXDc"/>
    <property type="match status" value="1"/>
</dbReference>
<dbReference type="InterPro" id="IPR011545">
    <property type="entry name" value="DEAD/DEAH_box_helicase_dom"/>
</dbReference>
<dbReference type="EMBL" id="CP029803">
    <property type="protein sequence ID" value="AWT60575.1"/>
    <property type="molecule type" value="Genomic_DNA"/>
</dbReference>
<reference evidence="15 16" key="1">
    <citation type="submission" date="2018-06" db="EMBL/GenBank/DDBJ databases">
        <title>Draft Genome Sequence of a Novel Marine Bacterium Related to the Verrucomicrobia.</title>
        <authorList>
            <person name="Vosseberg J."/>
            <person name="Martijn J."/>
            <person name="Ettema T.J.G."/>
        </authorList>
    </citation>
    <scope>NUCLEOTIDE SEQUENCE [LARGE SCALE GENOMIC DNA]</scope>
    <source>
        <strain evidence="15">TARA_B100001123</strain>
    </source>
</reference>
<keyword evidence="9 12" id="KW-0238">DNA-binding</keyword>
<dbReference type="InterPro" id="IPR027417">
    <property type="entry name" value="P-loop_NTPase"/>
</dbReference>
<dbReference type="GO" id="GO:0016887">
    <property type="term" value="F:ATP hydrolysis activity"/>
    <property type="evidence" value="ECO:0007669"/>
    <property type="project" value="RHEA"/>
</dbReference>
<evidence type="ECO:0000256" key="4">
    <source>
        <dbReference type="ARBA" id="ARBA00022741"/>
    </source>
</evidence>
<dbReference type="FunFam" id="3.40.50.300:FF:000489">
    <property type="entry name" value="Primosome assembly protein PriA"/>
    <property type="match status" value="1"/>
</dbReference>
<gene>
    <name evidence="12 15" type="primary">priA</name>
    <name evidence="15" type="ORF">DF168_01790</name>
</gene>
<dbReference type="InterPro" id="IPR014001">
    <property type="entry name" value="Helicase_ATP-bd"/>
</dbReference>
<keyword evidence="3 12" id="KW-0479">Metal-binding</keyword>
<dbReference type="Pfam" id="PF18319">
    <property type="entry name" value="Zn_ribbon_PriA"/>
    <property type="match status" value="1"/>
</dbReference>
<evidence type="ECO:0000256" key="9">
    <source>
        <dbReference type="ARBA" id="ARBA00023125"/>
    </source>
</evidence>
<evidence type="ECO:0000256" key="10">
    <source>
        <dbReference type="ARBA" id="ARBA00023235"/>
    </source>
</evidence>
<dbReference type="PANTHER" id="PTHR30580">
    <property type="entry name" value="PRIMOSOMAL PROTEIN N"/>
    <property type="match status" value="1"/>
</dbReference>
<dbReference type="CDD" id="cd18804">
    <property type="entry name" value="SF2_C_priA"/>
    <property type="match status" value="1"/>
</dbReference>
<dbReference type="InterPro" id="IPR005259">
    <property type="entry name" value="PriA"/>
</dbReference>
<evidence type="ECO:0000259" key="14">
    <source>
        <dbReference type="PROSITE" id="PS51194"/>
    </source>
</evidence>
<dbReference type="AlphaFoldDB" id="A0A2Z4AG49"/>
<dbReference type="PROSITE" id="PS51194">
    <property type="entry name" value="HELICASE_CTER"/>
    <property type="match status" value="1"/>
</dbReference>
<dbReference type="GO" id="GO:0006270">
    <property type="term" value="P:DNA replication initiation"/>
    <property type="evidence" value="ECO:0007669"/>
    <property type="project" value="TreeGrafter"/>
</dbReference>
<dbReference type="InterPro" id="IPR001650">
    <property type="entry name" value="Helicase_C-like"/>
</dbReference>
<feature type="binding site" evidence="12">
    <location>
        <position position="501"/>
    </location>
    <ligand>
        <name>Zn(2+)</name>
        <dbReference type="ChEBI" id="CHEBI:29105"/>
        <label>1</label>
    </ligand>
</feature>
<evidence type="ECO:0000256" key="7">
    <source>
        <dbReference type="ARBA" id="ARBA00022833"/>
    </source>
</evidence>
<feature type="binding site" evidence="12">
    <location>
        <position position="458"/>
    </location>
    <ligand>
        <name>Zn(2+)</name>
        <dbReference type="ChEBI" id="CHEBI:29105"/>
        <label>1</label>
    </ligand>
</feature>
<keyword evidence="7 12" id="KW-0862">Zinc</keyword>
<comment type="function">
    <text evidence="12">Initiates the restart of stalled replication forks, which reloads the replicative helicase on sites other than the origin of replication. Recognizes and binds to abandoned replication forks and remodels them to uncover a helicase loading site. Promotes assembly of the primosome at these replication forks.</text>
</comment>
<evidence type="ECO:0000256" key="8">
    <source>
        <dbReference type="ARBA" id="ARBA00022840"/>
    </source>
</evidence>
<evidence type="ECO:0000256" key="12">
    <source>
        <dbReference type="HAMAP-Rule" id="MF_00983"/>
    </source>
</evidence>
<keyword evidence="4 12" id="KW-0547">Nucleotide-binding</keyword>
<dbReference type="Proteomes" id="UP000247465">
    <property type="component" value="Chromosome"/>
</dbReference>
<dbReference type="Pfam" id="PF18074">
    <property type="entry name" value="PriA_C"/>
    <property type="match status" value="1"/>
</dbReference>
<evidence type="ECO:0000256" key="3">
    <source>
        <dbReference type="ARBA" id="ARBA00022723"/>
    </source>
</evidence>
<dbReference type="KEGG" id="mtar:DF168_01790"/>
<keyword evidence="2 12" id="KW-0235">DNA replication</keyword>
<dbReference type="Pfam" id="PF00271">
    <property type="entry name" value="Helicase_C"/>
    <property type="match status" value="1"/>
</dbReference>
<evidence type="ECO:0000256" key="5">
    <source>
        <dbReference type="ARBA" id="ARBA00022801"/>
    </source>
</evidence>
<feature type="binding site" evidence="12">
    <location>
        <position position="485"/>
    </location>
    <ligand>
        <name>Zn(2+)</name>
        <dbReference type="ChEBI" id="CHEBI:29105"/>
        <label>2</label>
    </ligand>
</feature>
<dbReference type="Gene3D" id="3.40.1440.60">
    <property type="entry name" value="PriA, 3(prime) DNA-binding domain"/>
    <property type="match status" value="1"/>
</dbReference>
<feature type="binding site" evidence="12">
    <location>
        <position position="498"/>
    </location>
    <ligand>
        <name>Zn(2+)</name>
        <dbReference type="ChEBI" id="CHEBI:29105"/>
        <label>1</label>
    </ligand>
</feature>
<dbReference type="Gene3D" id="3.40.50.300">
    <property type="entry name" value="P-loop containing nucleotide triphosphate hydrolases"/>
    <property type="match status" value="2"/>
</dbReference>
<feature type="binding site" evidence="12">
    <location>
        <position position="470"/>
    </location>
    <ligand>
        <name>Zn(2+)</name>
        <dbReference type="ChEBI" id="CHEBI:29105"/>
        <label>2</label>
    </ligand>
</feature>
<keyword evidence="5 12" id="KW-0378">Hydrolase</keyword>